<dbReference type="GeneID" id="9801584"/>
<dbReference type="EMBL" id="WUAV01000001">
    <property type="protein sequence ID" value="KAF1769386.1"/>
    <property type="molecule type" value="Genomic_DNA"/>
</dbReference>
<keyword evidence="1" id="KW-0812">Transmembrane</keyword>
<feature type="transmembrane region" description="Helical" evidence="1">
    <location>
        <begin position="100"/>
        <end position="118"/>
    </location>
</feature>
<feature type="transmembrane region" description="Helical" evidence="1">
    <location>
        <begin position="176"/>
        <end position="195"/>
    </location>
</feature>
<keyword evidence="1" id="KW-1133">Transmembrane helix</keyword>
<evidence type="ECO:0000313" key="2">
    <source>
        <dbReference type="EMBL" id="KAF1769386.1"/>
    </source>
</evidence>
<feature type="transmembrane region" description="Helical" evidence="1">
    <location>
        <begin position="138"/>
        <end position="156"/>
    </location>
</feature>
<protein>
    <submittedName>
        <fullName evidence="2">Uncharacterized protein</fullName>
    </submittedName>
</protein>
<accession>A0A6A5HRP9</accession>
<feature type="transmembrane region" description="Helical" evidence="1">
    <location>
        <begin position="70"/>
        <end position="88"/>
    </location>
</feature>
<dbReference type="AlphaFoldDB" id="A0A6A5HRP9"/>
<evidence type="ECO:0000313" key="3">
    <source>
        <dbReference type="Proteomes" id="UP000483820"/>
    </source>
</evidence>
<dbReference type="CTD" id="9801584"/>
<dbReference type="Proteomes" id="UP000483820">
    <property type="component" value="Chromosome I"/>
</dbReference>
<evidence type="ECO:0000256" key="1">
    <source>
        <dbReference type="SAM" id="Phobius"/>
    </source>
</evidence>
<reference evidence="2 3" key="1">
    <citation type="submission" date="2019-12" db="EMBL/GenBank/DDBJ databases">
        <title>Chromosome-level assembly of the Caenorhabditis remanei genome.</title>
        <authorList>
            <person name="Teterina A.A."/>
            <person name="Willis J.H."/>
            <person name="Phillips P.C."/>
        </authorList>
    </citation>
    <scope>NUCLEOTIDE SEQUENCE [LARGE SCALE GENOMIC DNA]</scope>
    <source>
        <strain evidence="2 3">PX506</strain>
        <tissue evidence="2">Whole organism</tissue>
    </source>
</reference>
<name>A0A6A5HRP9_CAERE</name>
<gene>
    <name evidence="2" type="ORF">GCK72_001203</name>
</gene>
<sequence length="234" mass="27919">MHFETFIYYATDHQRPGYGSKMLVTWEEKDGIFLRNALSDLFVIFLYYFCLYSMLGRYIAITRPTVNHLLYAKIFMILGFIKSFWFLYFYNLDFEITKKYFPFSIAYFIPPHVFILGLIQNRQPPSYYLRPNYFSSGFLRKLFYFGIFIASTISTYNNQPGKCPHQLISVEFCLSIYYIVAWLKFFVMLIFVSMVESAWVYKMAKHIDIYSYGVKVGELVWVDAEGARVVRFYD</sequence>
<dbReference type="KEGG" id="crq:GCK72_001203"/>
<proteinExistence type="predicted"/>
<dbReference type="RefSeq" id="XP_003111304.2">
    <property type="nucleotide sequence ID" value="XM_003111256.2"/>
</dbReference>
<organism evidence="2 3">
    <name type="scientific">Caenorhabditis remanei</name>
    <name type="common">Caenorhabditis vulgaris</name>
    <dbReference type="NCBI Taxonomy" id="31234"/>
    <lineage>
        <taxon>Eukaryota</taxon>
        <taxon>Metazoa</taxon>
        <taxon>Ecdysozoa</taxon>
        <taxon>Nematoda</taxon>
        <taxon>Chromadorea</taxon>
        <taxon>Rhabditida</taxon>
        <taxon>Rhabditina</taxon>
        <taxon>Rhabditomorpha</taxon>
        <taxon>Rhabditoidea</taxon>
        <taxon>Rhabditidae</taxon>
        <taxon>Peloderinae</taxon>
        <taxon>Caenorhabditis</taxon>
    </lineage>
</organism>
<keyword evidence="1" id="KW-0472">Membrane</keyword>
<comment type="caution">
    <text evidence="2">The sequence shown here is derived from an EMBL/GenBank/DDBJ whole genome shotgun (WGS) entry which is preliminary data.</text>
</comment>